<feature type="chain" id="PRO_5007285261" evidence="1">
    <location>
        <begin position="30"/>
        <end position="105"/>
    </location>
</feature>
<evidence type="ECO:0000313" key="2">
    <source>
        <dbReference type="EMBL" id="JAP77681.1"/>
    </source>
</evidence>
<name>A0A131YIB7_RHIAP</name>
<sequence>MRPFLFFQCVGLILFFLTSEDVFPAGALAYPVHYNGGGLDLGGYWPGLYPRRHQTEVERWLNFALRKANKFLQRIGFSPLRVQDGSATANLRLDWGPYGFRTVPQ</sequence>
<dbReference type="EMBL" id="GEDV01010876">
    <property type="protein sequence ID" value="JAP77681.1"/>
    <property type="molecule type" value="Transcribed_RNA"/>
</dbReference>
<reference evidence="2" key="1">
    <citation type="journal article" date="2016" name="Ticks Tick Borne Dis.">
        <title>De novo assembly and annotation of the salivary gland transcriptome of Rhipicephalus appendiculatus male and female ticks during blood feeding.</title>
        <authorList>
            <person name="de Castro M.H."/>
            <person name="de Klerk D."/>
            <person name="Pienaar R."/>
            <person name="Latif A.A."/>
            <person name="Rees D.J."/>
            <person name="Mans B.J."/>
        </authorList>
    </citation>
    <scope>NUCLEOTIDE SEQUENCE</scope>
    <source>
        <tissue evidence="2">Salivary glands</tissue>
    </source>
</reference>
<protein>
    <submittedName>
        <fullName evidence="2">Uncharacterized protein</fullName>
    </submittedName>
</protein>
<keyword evidence="1" id="KW-0732">Signal</keyword>
<evidence type="ECO:0000256" key="1">
    <source>
        <dbReference type="SAM" id="SignalP"/>
    </source>
</evidence>
<feature type="signal peptide" evidence="1">
    <location>
        <begin position="1"/>
        <end position="29"/>
    </location>
</feature>
<proteinExistence type="predicted"/>
<dbReference type="AlphaFoldDB" id="A0A131YIB7"/>
<organism evidence="2">
    <name type="scientific">Rhipicephalus appendiculatus</name>
    <name type="common">Brown ear tick</name>
    <dbReference type="NCBI Taxonomy" id="34631"/>
    <lineage>
        <taxon>Eukaryota</taxon>
        <taxon>Metazoa</taxon>
        <taxon>Ecdysozoa</taxon>
        <taxon>Arthropoda</taxon>
        <taxon>Chelicerata</taxon>
        <taxon>Arachnida</taxon>
        <taxon>Acari</taxon>
        <taxon>Parasitiformes</taxon>
        <taxon>Ixodida</taxon>
        <taxon>Ixodoidea</taxon>
        <taxon>Ixodidae</taxon>
        <taxon>Rhipicephalinae</taxon>
        <taxon>Rhipicephalus</taxon>
        <taxon>Rhipicephalus</taxon>
    </lineage>
</organism>
<accession>A0A131YIB7</accession>